<gene>
    <name evidence="6" type="ORF">FLK61_39035</name>
</gene>
<dbReference type="Gene3D" id="3.20.20.140">
    <property type="entry name" value="Metal-dependent hydrolases"/>
    <property type="match status" value="1"/>
</dbReference>
<dbReference type="RefSeq" id="WP_176010585.1">
    <property type="nucleotide sequence ID" value="NZ_CP041372.2"/>
</dbReference>
<proteinExistence type="inferred from homology"/>
<dbReference type="InterPro" id="IPR016667">
    <property type="entry name" value="Caps_polysacc_synth_CpsB/CapC"/>
</dbReference>
<evidence type="ECO:0000256" key="5">
    <source>
        <dbReference type="PIRNR" id="PIRNR016557"/>
    </source>
</evidence>
<sequence>MIDIHAHILPGIDDGADTLEDALDLARAAVAEGIDTIIATPHHKNGKYTNDGAFIGELVTDLNTELQRAGIPLTVLKGQEPRMYGEILEGLKSGEVITLTDTQYVFVELPFDHVPRYTSQLLYDIQLAGFTPIIVHPERNAELQEKPDTLYRFVKNGALTQVTTGSIVGKFGSKVKKFTDEIVEANLTHFIASDAHNTKTRGFFMQDAIDELKKRHKSQYVDQFLQNAERLVRNERAIVESPKTIKRKKFLGIF</sequence>
<dbReference type="Pfam" id="PF19567">
    <property type="entry name" value="CpsB_CapC"/>
    <property type="match status" value="1"/>
</dbReference>
<keyword evidence="3 5" id="KW-0904">Protein phosphatase</keyword>
<dbReference type="InterPro" id="IPR016195">
    <property type="entry name" value="Pol/histidinol_Pase-like"/>
</dbReference>
<evidence type="ECO:0000313" key="7">
    <source>
        <dbReference type="Proteomes" id="UP000318138"/>
    </source>
</evidence>
<comment type="similarity">
    <text evidence="1 5">Belongs to the metallo-dependent hydrolases superfamily. CpsB/CapC family.</text>
</comment>
<dbReference type="AlphaFoldDB" id="A0A859FIS0"/>
<dbReference type="SUPFAM" id="SSF89550">
    <property type="entry name" value="PHP domain-like"/>
    <property type="match status" value="1"/>
</dbReference>
<dbReference type="EMBL" id="CP041372">
    <property type="protein sequence ID" value="QKS72612.1"/>
    <property type="molecule type" value="Genomic_DNA"/>
</dbReference>
<dbReference type="Proteomes" id="UP000318138">
    <property type="component" value="Chromosome"/>
</dbReference>
<protein>
    <recommendedName>
        <fullName evidence="5">Tyrosine-protein phosphatase</fullName>
        <ecNumber evidence="5">3.1.3.48</ecNumber>
    </recommendedName>
</protein>
<keyword evidence="2 5" id="KW-0378">Hydrolase</keyword>
<dbReference type="PIRSF" id="PIRSF016557">
    <property type="entry name" value="Caps_synth_CpsB"/>
    <property type="match status" value="1"/>
</dbReference>
<dbReference type="KEGG" id="psua:FLK61_39035"/>
<reference evidence="7" key="1">
    <citation type="submission" date="2019-07" db="EMBL/GenBank/DDBJ databases">
        <title>Bacillus alkalisoli sp. nov. isolated from saline soil.</title>
        <authorList>
            <person name="Sun J.-Q."/>
            <person name="Xu L."/>
        </authorList>
    </citation>
    <scope>NUCLEOTIDE SEQUENCE [LARGE SCALE GENOMIC DNA]</scope>
    <source>
        <strain evidence="7">M4U3P1</strain>
    </source>
</reference>
<evidence type="ECO:0000256" key="1">
    <source>
        <dbReference type="ARBA" id="ARBA00005750"/>
    </source>
</evidence>
<evidence type="ECO:0000256" key="3">
    <source>
        <dbReference type="ARBA" id="ARBA00022912"/>
    </source>
</evidence>
<dbReference type="PANTHER" id="PTHR39181">
    <property type="entry name" value="TYROSINE-PROTEIN PHOSPHATASE YWQE"/>
    <property type="match status" value="1"/>
</dbReference>
<evidence type="ECO:0000256" key="4">
    <source>
        <dbReference type="ARBA" id="ARBA00051722"/>
    </source>
</evidence>
<evidence type="ECO:0000256" key="2">
    <source>
        <dbReference type="ARBA" id="ARBA00022801"/>
    </source>
</evidence>
<dbReference type="EC" id="3.1.3.48" evidence="5"/>
<evidence type="ECO:0000313" key="6">
    <source>
        <dbReference type="EMBL" id="QKS72612.1"/>
    </source>
</evidence>
<dbReference type="PANTHER" id="PTHR39181:SF1">
    <property type="entry name" value="TYROSINE-PROTEIN PHOSPHATASE YWQE"/>
    <property type="match status" value="1"/>
</dbReference>
<keyword evidence="7" id="KW-1185">Reference proteome</keyword>
<name>A0A859FIS0_9BACI</name>
<dbReference type="GO" id="GO:0030145">
    <property type="term" value="F:manganese ion binding"/>
    <property type="evidence" value="ECO:0007669"/>
    <property type="project" value="UniProtKB-UniRule"/>
</dbReference>
<organism evidence="6 7">
    <name type="scientific">Paenalkalicoccus suaedae</name>
    <dbReference type="NCBI Taxonomy" id="2592382"/>
    <lineage>
        <taxon>Bacteria</taxon>
        <taxon>Bacillati</taxon>
        <taxon>Bacillota</taxon>
        <taxon>Bacilli</taxon>
        <taxon>Bacillales</taxon>
        <taxon>Bacillaceae</taxon>
        <taxon>Paenalkalicoccus</taxon>
    </lineage>
</organism>
<accession>A0A859FIS0</accession>
<comment type="catalytic activity">
    <reaction evidence="4 5">
        <text>O-phospho-L-tyrosyl-[protein] + H2O = L-tyrosyl-[protein] + phosphate</text>
        <dbReference type="Rhea" id="RHEA:10684"/>
        <dbReference type="Rhea" id="RHEA-COMP:10136"/>
        <dbReference type="Rhea" id="RHEA-COMP:20101"/>
        <dbReference type="ChEBI" id="CHEBI:15377"/>
        <dbReference type="ChEBI" id="CHEBI:43474"/>
        <dbReference type="ChEBI" id="CHEBI:46858"/>
        <dbReference type="ChEBI" id="CHEBI:61978"/>
        <dbReference type="EC" id="3.1.3.48"/>
    </reaction>
</comment>
<dbReference type="GO" id="GO:0004725">
    <property type="term" value="F:protein tyrosine phosphatase activity"/>
    <property type="evidence" value="ECO:0007669"/>
    <property type="project" value="UniProtKB-UniRule"/>
</dbReference>